<evidence type="ECO:0000313" key="1">
    <source>
        <dbReference type="EMBL" id="OHT16629.1"/>
    </source>
</evidence>
<dbReference type="Proteomes" id="UP000179807">
    <property type="component" value="Unassembled WGS sequence"/>
</dbReference>
<dbReference type="AlphaFoldDB" id="A0A1J4L3Y3"/>
<accession>A0A1J4L3Y3</accession>
<sequence>MIQLKNDDSVNSRARIAFLAQQHSYEMTNFLKSNREFDDDNQEFPENTELYEELFRSIFDYIDRKDFPADQLVTLCADLETDPFLINLIKYDFRLLSTLSEIIPDVLPEFKSYIFQFFSILIQYSKTITETLLENHLLINICRVLLDENIPAKFKIYAAECLHYFASQSKDNILICFNNISIPFNHTIKNKSPISCIIYILSEQMNDEDPIMKEIQALNGKSFETDPEAQKLRKLLLKFLVAIVNTINLPKTQNSAEIVDEILKASLIKNDDLMDLAIYGVSLAADQTKKNSVIFLNFLNTFKNQGYFQYFLNLLDTSPLMSVRSNVLLTFKSILENNKLESEMFINVNFLDHLIHHMEPEENDITRGIAIDLFVILFQSNKEFMQEIIKKEIIQNYLLHYFDESSFLVKKAITIAIYHYLNQIDEPSRLSFFNQYLDLFEKLAGFMMSGISYDEMEIIFNILSMFAFLYKKNNQNDELLKILQEYEILSSVDELIMSEESEFRFLATGFKSFVFEPLEDDE</sequence>
<proteinExistence type="predicted"/>
<protein>
    <submittedName>
        <fullName evidence="1">Uncharacterized protein</fullName>
    </submittedName>
</protein>
<dbReference type="EMBL" id="MLAK01000089">
    <property type="protein sequence ID" value="OHT16629.1"/>
    <property type="molecule type" value="Genomic_DNA"/>
</dbReference>
<dbReference type="InterPro" id="IPR016024">
    <property type="entry name" value="ARM-type_fold"/>
</dbReference>
<dbReference type="RefSeq" id="XP_068369765.1">
    <property type="nucleotide sequence ID" value="XM_068497002.1"/>
</dbReference>
<name>A0A1J4L3Y3_9EUKA</name>
<gene>
    <name evidence="1" type="ORF">TRFO_13049</name>
</gene>
<organism evidence="1 2">
    <name type="scientific">Tritrichomonas foetus</name>
    <dbReference type="NCBI Taxonomy" id="1144522"/>
    <lineage>
        <taxon>Eukaryota</taxon>
        <taxon>Metamonada</taxon>
        <taxon>Parabasalia</taxon>
        <taxon>Tritrichomonadida</taxon>
        <taxon>Tritrichomonadidae</taxon>
        <taxon>Tritrichomonas</taxon>
    </lineage>
</organism>
<dbReference type="VEuPathDB" id="TrichDB:TRFO_13049"/>
<comment type="caution">
    <text evidence="1">The sequence shown here is derived from an EMBL/GenBank/DDBJ whole genome shotgun (WGS) entry which is preliminary data.</text>
</comment>
<keyword evidence="2" id="KW-1185">Reference proteome</keyword>
<dbReference type="GeneID" id="94831706"/>
<dbReference type="SUPFAM" id="SSF48371">
    <property type="entry name" value="ARM repeat"/>
    <property type="match status" value="1"/>
</dbReference>
<dbReference type="InterPro" id="IPR011989">
    <property type="entry name" value="ARM-like"/>
</dbReference>
<dbReference type="Gene3D" id="1.25.10.10">
    <property type="entry name" value="Leucine-rich Repeat Variant"/>
    <property type="match status" value="1"/>
</dbReference>
<evidence type="ECO:0000313" key="2">
    <source>
        <dbReference type="Proteomes" id="UP000179807"/>
    </source>
</evidence>
<reference evidence="1" key="1">
    <citation type="submission" date="2016-10" db="EMBL/GenBank/DDBJ databases">
        <authorList>
            <person name="Benchimol M."/>
            <person name="Almeida L.G."/>
            <person name="Vasconcelos A.T."/>
            <person name="Perreira-Neves A."/>
            <person name="Rosa I.A."/>
            <person name="Tasca T."/>
            <person name="Bogo M.R."/>
            <person name="de Souza W."/>
        </authorList>
    </citation>
    <scope>NUCLEOTIDE SEQUENCE [LARGE SCALE GENOMIC DNA]</scope>
    <source>
        <strain evidence="1">K</strain>
    </source>
</reference>